<protein>
    <recommendedName>
        <fullName evidence="5">HTH La-type RNA-binding domain-containing protein</fullName>
    </recommendedName>
</protein>
<reference evidence="6" key="1">
    <citation type="journal article" date="2021" name="bioRxiv">
        <title>Whole Genome Assembly and Annotation of Northern Wild Rice, Zizania palustris L., Supports a Whole Genome Duplication in the Zizania Genus.</title>
        <authorList>
            <person name="Haas M."/>
            <person name="Kono T."/>
            <person name="Macchietto M."/>
            <person name="Millas R."/>
            <person name="McGilp L."/>
            <person name="Shao M."/>
            <person name="Duquette J."/>
            <person name="Hirsch C.N."/>
            <person name="Kimball J."/>
        </authorList>
    </citation>
    <scope>NUCLEOTIDE SEQUENCE</scope>
    <source>
        <tissue evidence="6">Fresh leaf tissue</tissue>
    </source>
</reference>
<organism evidence="6 7">
    <name type="scientific">Zizania palustris</name>
    <name type="common">Northern wild rice</name>
    <dbReference type="NCBI Taxonomy" id="103762"/>
    <lineage>
        <taxon>Eukaryota</taxon>
        <taxon>Viridiplantae</taxon>
        <taxon>Streptophyta</taxon>
        <taxon>Embryophyta</taxon>
        <taxon>Tracheophyta</taxon>
        <taxon>Spermatophyta</taxon>
        <taxon>Magnoliopsida</taxon>
        <taxon>Liliopsida</taxon>
        <taxon>Poales</taxon>
        <taxon>Poaceae</taxon>
        <taxon>BOP clade</taxon>
        <taxon>Oryzoideae</taxon>
        <taxon>Oryzeae</taxon>
        <taxon>Zizaniinae</taxon>
        <taxon>Zizania</taxon>
    </lineage>
</organism>
<accession>A0A8J5VJ95</accession>
<dbReference type="GO" id="GO:0003723">
    <property type="term" value="F:RNA binding"/>
    <property type="evidence" value="ECO:0007669"/>
    <property type="project" value="UniProtKB-UniRule"/>
</dbReference>
<feature type="compositionally biased region" description="Acidic residues" evidence="3">
    <location>
        <begin position="272"/>
        <end position="282"/>
    </location>
</feature>
<dbReference type="FunFam" id="1.10.10.10:FF:000131">
    <property type="entry name" value="la-related protein 1B isoform X2"/>
    <property type="match status" value="1"/>
</dbReference>
<dbReference type="PANTHER" id="PTHR22792:SF108">
    <property type="entry name" value="LA DOMAIN CONTAINING PROTEIN, EXPRESSED"/>
    <property type="match status" value="1"/>
</dbReference>
<dbReference type="PROSITE" id="PS50961">
    <property type="entry name" value="HTH_LA"/>
    <property type="match status" value="1"/>
</dbReference>
<keyword evidence="1 2" id="KW-0694">RNA-binding</keyword>
<name>A0A8J5VJ95_ZIZPA</name>
<dbReference type="InterPro" id="IPR045180">
    <property type="entry name" value="La_dom_prot"/>
</dbReference>
<evidence type="ECO:0000313" key="7">
    <source>
        <dbReference type="Proteomes" id="UP000729402"/>
    </source>
</evidence>
<evidence type="ECO:0000256" key="2">
    <source>
        <dbReference type="PROSITE-ProRule" id="PRU00332"/>
    </source>
</evidence>
<reference evidence="6" key="2">
    <citation type="submission" date="2021-02" db="EMBL/GenBank/DDBJ databases">
        <authorList>
            <person name="Kimball J.A."/>
            <person name="Haas M.W."/>
            <person name="Macchietto M."/>
            <person name="Kono T."/>
            <person name="Duquette J."/>
            <person name="Shao M."/>
        </authorList>
    </citation>
    <scope>NUCLEOTIDE SEQUENCE</scope>
    <source>
        <tissue evidence="6">Fresh leaf tissue</tissue>
    </source>
</reference>
<keyword evidence="4" id="KW-0812">Transmembrane</keyword>
<evidence type="ECO:0000259" key="5">
    <source>
        <dbReference type="PROSITE" id="PS50961"/>
    </source>
</evidence>
<feature type="domain" description="HTH La-type RNA-binding" evidence="5">
    <location>
        <begin position="283"/>
        <end position="372"/>
    </location>
</feature>
<dbReference type="Proteomes" id="UP000729402">
    <property type="component" value="Unassembled WGS sequence"/>
</dbReference>
<keyword evidence="7" id="KW-1185">Reference proteome</keyword>
<feature type="compositionally biased region" description="Basic and acidic residues" evidence="3">
    <location>
        <begin position="1"/>
        <end position="17"/>
    </location>
</feature>
<feature type="region of interest" description="Disordered" evidence="3">
    <location>
        <begin position="1"/>
        <end position="170"/>
    </location>
</feature>
<proteinExistence type="predicted"/>
<dbReference type="PANTHER" id="PTHR22792">
    <property type="entry name" value="LUPUS LA PROTEIN-RELATED"/>
    <property type="match status" value="1"/>
</dbReference>
<feature type="region of interest" description="Disordered" evidence="3">
    <location>
        <begin position="260"/>
        <end position="284"/>
    </location>
</feature>
<dbReference type="SMART" id="SM00715">
    <property type="entry name" value="LA"/>
    <property type="match status" value="1"/>
</dbReference>
<keyword evidence="4" id="KW-1133">Transmembrane helix</keyword>
<comment type="caution">
    <text evidence="6">The sequence shown here is derived from an EMBL/GenBank/DDBJ whole genome shotgun (WGS) entry which is preliminary data.</text>
</comment>
<feature type="compositionally biased region" description="Gly residues" evidence="3">
    <location>
        <begin position="148"/>
        <end position="163"/>
    </location>
</feature>
<gene>
    <name evidence="6" type="ORF">GUJ93_ZPchr0003g17787</name>
</gene>
<feature type="compositionally biased region" description="Basic and acidic residues" evidence="3">
    <location>
        <begin position="114"/>
        <end position="126"/>
    </location>
</feature>
<feature type="transmembrane region" description="Helical" evidence="4">
    <location>
        <begin position="511"/>
        <end position="530"/>
    </location>
</feature>
<keyword evidence="4" id="KW-0472">Membrane</keyword>
<evidence type="ECO:0000256" key="4">
    <source>
        <dbReference type="SAM" id="Phobius"/>
    </source>
</evidence>
<evidence type="ECO:0000256" key="3">
    <source>
        <dbReference type="SAM" id="MobiDB-lite"/>
    </source>
</evidence>
<dbReference type="InterPro" id="IPR006630">
    <property type="entry name" value="La_HTH"/>
</dbReference>
<sequence>MAQRRETKRERKAEAKSSAKRRGHAWPCATPTTSAPNGTVDAHPPPPAVIDVSSWPALSEAARTKPSDSPRPPSDSSSPVVAAAAAAAAAASAVANPSKQAPSASQHGRHKPARRADHSPRDHPDRTAAAWDHASAPGGRGAQRSHNNGGGGRRGAGSAGGFGGRRRGGFDGFYRGPPIGIGPYLHGGPPPPPPMAVAPPFMGPPPPPISPMRAFPGPVVFHEMHSPVSPVSPMYYVGPPPPPEALRGLPFAPPMVGPPPYPYYQPSHEPEPSPEPEPEPNADADAQDRRANLLKQIEFYFSKDNLCTDVFLRRNMDAQGWVNITLIAGFNKVQAFTDDLQYIKETIQSSSILEVEGGKIRRQNDWNKWVIPRESNPGMIPSSSSVRSPNINNLTAHLGGVGLHESAASSASTVGENHHEVELNGPTSSNNQAPVVEDGAGKIFVYPVIEVVERFQHFRLCWILSDATKVKYELIGVEGEALGIDRAEVAESLRELALATPKQKLAMRKQLRILLVVLAVAVAVAVAPAWCREGQSTWYSSSYNNNTMNSAAAEAVAADEALW</sequence>
<dbReference type="AlphaFoldDB" id="A0A8J5VJ95"/>
<dbReference type="CDD" id="cd07323">
    <property type="entry name" value="LAM"/>
    <property type="match status" value="1"/>
</dbReference>
<dbReference type="OrthoDB" id="340227at2759"/>
<dbReference type="EMBL" id="JAAALK010000286">
    <property type="protein sequence ID" value="KAG8061906.1"/>
    <property type="molecule type" value="Genomic_DNA"/>
</dbReference>
<feature type="compositionally biased region" description="Low complexity" evidence="3">
    <location>
        <begin position="74"/>
        <end position="98"/>
    </location>
</feature>
<dbReference type="Pfam" id="PF05383">
    <property type="entry name" value="La"/>
    <property type="match status" value="1"/>
</dbReference>
<evidence type="ECO:0000313" key="6">
    <source>
        <dbReference type="EMBL" id="KAG8061906.1"/>
    </source>
</evidence>
<evidence type="ECO:0000256" key="1">
    <source>
        <dbReference type="ARBA" id="ARBA00022884"/>
    </source>
</evidence>